<proteinExistence type="predicted"/>
<dbReference type="GeneID" id="107922597"/>
<reference evidence="1" key="1">
    <citation type="journal article" date="2020" name="Nat. Genet.">
        <title>Genomic diversifications of five Gossypium allopolyploid species and their impact on cotton improvement.</title>
        <authorList>
            <person name="Chen Z.J."/>
            <person name="Sreedasyam A."/>
            <person name="Ando A."/>
            <person name="Song Q."/>
            <person name="De Santiago L.M."/>
            <person name="Hulse-Kemp A.M."/>
            <person name="Ding M."/>
            <person name="Ye W."/>
            <person name="Kirkbride R.C."/>
            <person name="Jenkins J."/>
            <person name="Plott C."/>
            <person name="Lovell J."/>
            <person name="Lin Y.M."/>
            <person name="Vaughn R."/>
            <person name="Liu B."/>
            <person name="Simpson S."/>
            <person name="Scheffler B.E."/>
            <person name="Wen L."/>
            <person name="Saski C.A."/>
            <person name="Grover C.E."/>
            <person name="Hu G."/>
            <person name="Conover J.L."/>
            <person name="Carlson J.W."/>
            <person name="Shu S."/>
            <person name="Boston L.B."/>
            <person name="Williams M."/>
            <person name="Peterson D.G."/>
            <person name="McGee K."/>
            <person name="Jones D.C."/>
            <person name="Wendel J.F."/>
            <person name="Stelly D.M."/>
            <person name="Grimwood J."/>
            <person name="Schmutz J."/>
        </authorList>
    </citation>
    <scope>NUCLEOTIDE SEQUENCE [LARGE SCALE GENOMIC DNA]</scope>
    <source>
        <strain evidence="1">cv. TM-1</strain>
    </source>
</reference>
<dbReference type="AlphaFoldDB" id="A0A1U8L0H1"/>
<dbReference type="Proteomes" id="UP000818029">
    <property type="component" value="Chromosome D01"/>
</dbReference>
<organism evidence="1 2">
    <name type="scientific">Gossypium hirsutum</name>
    <name type="common">Upland cotton</name>
    <name type="synonym">Gossypium mexicanum</name>
    <dbReference type="NCBI Taxonomy" id="3635"/>
    <lineage>
        <taxon>Eukaryota</taxon>
        <taxon>Viridiplantae</taxon>
        <taxon>Streptophyta</taxon>
        <taxon>Embryophyta</taxon>
        <taxon>Tracheophyta</taxon>
        <taxon>Spermatophyta</taxon>
        <taxon>Magnoliopsida</taxon>
        <taxon>eudicotyledons</taxon>
        <taxon>Gunneridae</taxon>
        <taxon>Pentapetalae</taxon>
        <taxon>rosids</taxon>
        <taxon>malvids</taxon>
        <taxon>Malvales</taxon>
        <taxon>Malvaceae</taxon>
        <taxon>Malvoideae</taxon>
        <taxon>Gossypium</taxon>
    </lineage>
</organism>
<accession>A0A1U8L0H1</accession>
<name>A0A1U8L0H1_GOSHI</name>
<keyword evidence="1" id="KW-1185">Reference proteome</keyword>
<protein>
    <submittedName>
        <fullName evidence="2">Uncharacterized protein isoform X1</fullName>
    </submittedName>
</protein>
<dbReference type="KEGG" id="ghi:107922597"/>
<gene>
    <name evidence="2" type="primary">LOC107922597</name>
</gene>
<evidence type="ECO:0000313" key="1">
    <source>
        <dbReference type="Proteomes" id="UP000818029"/>
    </source>
</evidence>
<evidence type="ECO:0000313" key="2">
    <source>
        <dbReference type="RefSeq" id="XP_016708190.1"/>
    </source>
</evidence>
<reference evidence="2" key="2">
    <citation type="submission" date="2025-08" db="UniProtKB">
        <authorList>
            <consortium name="RefSeq"/>
        </authorList>
    </citation>
    <scope>IDENTIFICATION</scope>
</reference>
<sequence>MFHLKLRRTCNIHQLHIHVCLENYYMESFYPAPAEYFRMRESFTLYKECYSLYDYSLLERSPCFPQVRTPGVVFISDMICEATFDRIVELLELKISVAKNLCIGSCRKGSK</sequence>
<dbReference type="PaxDb" id="3635-A0A1U8L0H1"/>
<dbReference type="RefSeq" id="XP_016708190.1">
    <property type="nucleotide sequence ID" value="XM_016852701.2"/>
</dbReference>